<proteinExistence type="predicted"/>
<protein>
    <submittedName>
        <fullName evidence="1">Uncharacterized protein</fullName>
    </submittedName>
</protein>
<comment type="caution">
    <text evidence="1">The sequence shown here is derived from an EMBL/GenBank/DDBJ whole genome shotgun (WGS) entry which is preliminary data.</text>
</comment>
<evidence type="ECO:0000313" key="1">
    <source>
        <dbReference type="EMBL" id="KAJ1118921.1"/>
    </source>
</evidence>
<sequence>MAAINTWTLYAVNNCYMCWSLSEERRVVTCTTPRARSGEERSSLKVQGVSGACCESSPELRCLSGIS</sequence>
<dbReference type="EMBL" id="JANPWB010000012">
    <property type="protein sequence ID" value="KAJ1118921.1"/>
    <property type="molecule type" value="Genomic_DNA"/>
</dbReference>
<accession>A0AAV7NSQ6</accession>
<dbReference type="Proteomes" id="UP001066276">
    <property type="component" value="Chromosome 8"/>
</dbReference>
<reference evidence="1" key="1">
    <citation type="journal article" date="2022" name="bioRxiv">
        <title>Sequencing and chromosome-scale assembly of the giantPleurodeles waltlgenome.</title>
        <authorList>
            <person name="Brown T."/>
            <person name="Elewa A."/>
            <person name="Iarovenko S."/>
            <person name="Subramanian E."/>
            <person name="Araus A.J."/>
            <person name="Petzold A."/>
            <person name="Susuki M."/>
            <person name="Suzuki K.-i.T."/>
            <person name="Hayashi T."/>
            <person name="Toyoda A."/>
            <person name="Oliveira C."/>
            <person name="Osipova E."/>
            <person name="Leigh N.D."/>
            <person name="Simon A."/>
            <person name="Yun M.H."/>
        </authorList>
    </citation>
    <scope>NUCLEOTIDE SEQUENCE</scope>
    <source>
        <strain evidence="1">20211129_DDA</strain>
        <tissue evidence="1">Liver</tissue>
    </source>
</reference>
<keyword evidence="2" id="KW-1185">Reference proteome</keyword>
<name>A0AAV7NSQ6_PLEWA</name>
<gene>
    <name evidence="1" type="ORF">NDU88_007108</name>
</gene>
<evidence type="ECO:0000313" key="2">
    <source>
        <dbReference type="Proteomes" id="UP001066276"/>
    </source>
</evidence>
<organism evidence="1 2">
    <name type="scientific">Pleurodeles waltl</name>
    <name type="common">Iberian ribbed newt</name>
    <dbReference type="NCBI Taxonomy" id="8319"/>
    <lineage>
        <taxon>Eukaryota</taxon>
        <taxon>Metazoa</taxon>
        <taxon>Chordata</taxon>
        <taxon>Craniata</taxon>
        <taxon>Vertebrata</taxon>
        <taxon>Euteleostomi</taxon>
        <taxon>Amphibia</taxon>
        <taxon>Batrachia</taxon>
        <taxon>Caudata</taxon>
        <taxon>Salamandroidea</taxon>
        <taxon>Salamandridae</taxon>
        <taxon>Pleurodelinae</taxon>
        <taxon>Pleurodeles</taxon>
    </lineage>
</organism>
<dbReference type="AlphaFoldDB" id="A0AAV7NSQ6"/>